<dbReference type="Proteomes" id="UP000480178">
    <property type="component" value="Chromosome"/>
</dbReference>
<dbReference type="EMBL" id="CP048222">
    <property type="protein sequence ID" value="QHT71788.1"/>
    <property type="molecule type" value="Genomic_DNA"/>
</dbReference>
<feature type="transmembrane region" description="Helical" evidence="6">
    <location>
        <begin position="104"/>
        <end position="126"/>
    </location>
</feature>
<protein>
    <submittedName>
        <fullName evidence="7">LysE family transporter</fullName>
    </submittedName>
</protein>
<evidence type="ECO:0000256" key="4">
    <source>
        <dbReference type="ARBA" id="ARBA00022989"/>
    </source>
</evidence>
<dbReference type="RefSeq" id="WP_162447708.1">
    <property type="nucleotide sequence ID" value="NZ_CP048222.1"/>
</dbReference>
<sequence>MNHLILNFMAGALVSFLGSLPVGILNLTIMQISLQKGLKGALLFALACAIIELGYSYIAVRMSGALVDFAMYKNPIRFFSIALFLVAGIGYLRKKPSGQVVQYSLGPFSLGIVLSILNVMAIPFWLVYTAVLSASQWIAVDAAIEIAWFVTGISLGTLLGLMTFALLSRRIHKQFSLQSSLVNKVVGLILIGSSLLELIHLVN</sequence>
<dbReference type="AlphaFoldDB" id="A0A6C0GUA3"/>
<dbReference type="GO" id="GO:0006865">
    <property type="term" value="P:amino acid transport"/>
    <property type="evidence" value="ECO:0007669"/>
    <property type="project" value="InterPro"/>
</dbReference>
<keyword evidence="2" id="KW-1003">Cell membrane</keyword>
<feature type="transmembrane region" description="Helical" evidence="6">
    <location>
        <begin position="41"/>
        <end position="60"/>
    </location>
</feature>
<feature type="transmembrane region" description="Helical" evidence="6">
    <location>
        <begin position="75"/>
        <end position="92"/>
    </location>
</feature>
<evidence type="ECO:0000256" key="1">
    <source>
        <dbReference type="ARBA" id="ARBA00004651"/>
    </source>
</evidence>
<evidence type="ECO:0000256" key="3">
    <source>
        <dbReference type="ARBA" id="ARBA00022692"/>
    </source>
</evidence>
<gene>
    <name evidence="7" type="ORF">GXP67_36555</name>
</gene>
<dbReference type="Pfam" id="PF01810">
    <property type="entry name" value="LysE"/>
    <property type="match status" value="1"/>
</dbReference>
<dbReference type="GO" id="GO:0005886">
    <property type="term" value="C:plasma membrane"/>
    <property type="evidence" value="ECO:0007669"/>
    <property type="project" value="UniProtKB-SubCell"/>
</dbReference>
<feature type="transmembrane region" description="Helical" evidence="6">
    <location>
        <begin position="6"/>
        <end position="29"/>
    </location>
</feature>
<keyword evidence="3 6" id="KW-0812">Transmembrane</keyword>
<keyword evidence="5 6" id="KW-0472">Membrane</keyword>
<proteinExistence type="predicted"/>
<feature type="transmembrane region" description="Helical" evidence="6">
    <location>
        <begin position="181"/>
        <end position="202"/>
    </location>
</feature>
<evidence type="ECO:0000256" key="2">
    <source>
        <dbReference type="ARBA" id="ARBA00022475"/>
    </source>
</evidence>
<evidence type="ECO:0000256" key="6">
    <source>
        <dbReference type="SAM" id="Phobius"/>
    </source>
</evidence>
<comment type="subcellular location">
    <subcellularLocation>
        <location evidence="1">Cell membrane</location>
        <topology evidence="1">Multi-pass membrane protein</topology>
    </subcellularLocation>
</comment>
<evidence type="ECO:0000313" key="8">
    <source>
        <dbReference type="Proteomes" id="UP000480178"/>
    </source>
</evidence>
<dbReference type="KEGG" id="rhoz:GXP67_36555"/>
<feature type="transmembrane region" description="Helical" evidence="6">
    <location>
        <begin position="146"/>
        <end position="169"/>
    </location>
</feature>
<evidence type="ECO:0000313" key="7">
    <source>
        <dbReference type="EMBL" id="QHT71788.1"/>
    </source>
</evidence>
<accession>A0A6C0GUA3</accession>
<dbReference type="InterPro" id="IPR001123">
    <property type="entry name" value="LeuE-type"/>
</dbReference>
<keyword evidence="4 6" id="KW-1133">Transmembrane helix</keyword>
<keyword evidence="8" id="KW-1185">Reference proteome</keyword>
<evidence type="ECO:0000256" key="5">
    <source>
        <dbReference type="ARBA" id="ARBA00023136"/>
    </source>
</evidence>
<name>A0A6C0GUA3_9BACT</name>
<organism evidence="7 8">
    <name type="scientific">Rhodocytophaga rosea</name>
    <dbReference type="NCBI Taxonomy" id="2704465"/>
    <lineage>
        <taxon>Bacteria</taxon>
        <taxon>Pseudomonadati</taxon>
        <taxon>Bacteroidota</taxon>
        <taxon>Cytophagia</taxon>
        <taxon>Cytophagales</taxon>
        <taxon>Rhodocytophagaceae</taxon>
        <taxon>Rhodocytophaga</taxon>
    </lineage>
</organism>
<reference evidence="7 8" key="1">
    <citation type="submission" date="2020-01" db="EMBL/GenBank/DDBJ databases">
        <authorList>
            <person name="Kim M.K."/>
        </authorList>
    </citation>
    <scope>NUCLEOTIDE SEQUENCE [LARGE SCALE GENOMIC DNA]</scope>
    <source>
        <strain evidence="7 8">172606-1</strain>
    </source>
</reference>